<dbReference type="Proteomes" id="UP000324336">
    <property type="component" value="Unassembled WGS sequence"/>
</dbReference>
<accession>A0AB38PVY2</accession>
<keyword evidence="1" id="KW-0732">Signal</keyword>
<proteinExistence type="predicted"/>
<evidence type="ECO:0000313" key="4">
    <source>
        <dbReference type="Proteomes" id="UP000322659"/>
    </source>
</evidence>
<evidence type="ECO:0000256" key="1">
    <source>
        <dbReference type="SAM" id="SignalP"/>
    </source>
</evidence>
<evidence type="ECO:0000313" key="2">
    <source>
        <dbReference type="EMBL" id="TXJ23780.1"/>
    </source>
</evidence>
<reference evidence="2" key="2">
    <citation type="submission" date="2019-01" db="EMBL/GenBank/DDBJ databases">
        <authorList>
            <person name="Thorell K."/>
        </authorList>
    </citation>
    <scope>NUCLEOTIDE SEQUENCE</scope>
    <source>
        <strain evidence="2">PC4597II</strain>
        <strain evidence="3">PC5099IV</strain>
    </source>
</reference>
<dbReference type="AlphaFoldDB" id="A0AB38PVY2"/>
<dbReference type="RefSeq" id="WP_021957684.1">
    <property type="nucleotide sequence ID" value="NZ_SAXV01000020.1"/>
</dbReference>
<sequence length="71" mass="8118">MKYFIAIFFCIFILQSPIFSAKSESEHPPLSEDTKKAIAIYKQNPNEANKQNLLNALNKSYDAVIGKKRKI</sequence>
<dbReference type="EMBL" id="SAYA01000023">
    <property type="protein sequence ID" value="TXJ23780.1"/>
    <property type="molecule type" value="Genomic_DNA"/>
</dbReference>
<organism evidence="2 5">
    <name type="scientific">Brachyspira aalborgi</name>
    <dbReference type="NCBI Taxonomy" id="29522"/>
    <lineage>
        <taxon>Bacteria</taxon>
        <taxon>Pseudomonadati</taxon>
        <taxon>Spirochaetota</taxon>
        <taxon>Spirochaetia</taxon>
        <taxon>Brachyspirales</taxon>
        <taxon>Brachyspiraceae</taxon>
        <taxon>Brachyspira</taxon>
    </lineage>
</organism>
<protein>
    <submittedName>
        <fullName evidence="2">Uncharacterized protein</fullName>
    </submittedName>
</protein>
<evidence type="ECO:0000313" key="5">
    <source>
        <dbReference type="Proteomes" id="UP000324336"/>
    </source>
</evidence>
<reference evidence="4 5" key="1">
    <citation type="journal article" date="1992" name="Lakartidningen">
        <title>[Penicillin V and not amoxicillin is the first choice preparation in acute otitis].</title>
        <authorList>
            <person name="Kamme C."/>
            <person name="Lundgren K."/>
            <person name="Prellner K."/>
        </authorList>
    </citation>
    <scope>NUCLEOTIDE SEQUENCE [LARGE SCALE GENOMIC DNA]</scope>
    <source>
        <strain evidence="2 5">PC4597II</strain>
        <strain evidence="3 4">PC5099IV</strain>
    </source>
</reference>
<keyword evidence="4" id="KW-1185">Reference proteome</keyword>
<gene>
    <name evidence="3" type="ORF">EPJ71_09385</name>
    <name evidence="2" type="ORF">EPJ73_07875</name>
</gene>
<dbReference type="EMBL" id="SAXZ01000012">
    <property type="protein sequence ID" value="TXJ32293.1"/>
    <property type="molecule type" value="Genomic_DNA"/>
</dbReference>
<dbReference type="Proteomes" id="UP000322659">
    <property type="component" value="Unassembled WGS sequence"/>
</dbReference>
<comment type="caution">
    <text evidence="2">The sequence shown here is derived from an EMBL/GenBank/DDBJ whole genome shotgun (WGS) entry which is preliminary data.</text>
</comment>
<feature type="signal peptide" evidence="1">
    <location>
        <begin position="1"/>
        <end position="21"/>
    </location>
</feature>
<name>A0AB38PVY2_9SPIR</name>
<feature type="chain" id="PRO_5044261933" evidence="1">
    <location>
        <begin position="22"/>
        <end position="71"/>
    </location>
</feature>
<evidence type="ECO:0000313" key="3">
    <source>
        <dbReference type="EMBL" id="TXJ32293.1"/>
    </source>
</evidence>